<dbReference type="Gene3D" id="3.90.1340.10">
    <property type="entry name" value="Phage tail collar domain"/>
    <property type="match status" value="1"/>
</dbReference>
<dbReference type="SUPFAM" id="SSF88874">
    <property type="entry name" value="Receptor-binding domain of short tail fibre protein gp12"/>
    <property type="match status" value="1"/>
</dbReference>
<protein>
    <submittedName>
        <fullName evidence="2">Tail Collar domain-containing protein</fullName>
    </submittedName>
</protein>
<dbReference type="InterPro" id="IPR037053">
    <property type="entry name" value="Phage_tail_collar_dom_sf"/>
</dbReference>
<accession>A0AA88C754</accession>
<evidence type="ECO:0000313" key="2">
    <source>
        <dbReference type="EMBL" id="GGY77361.1"/>
    </source>
</evidence>
<proteinExistence type="predicted"/>
<dbReference type="InterPro" id="IPR011083">
    <property type="entry name" value="Phage_tail_collar_dom"/>
</dbReference>
<name>A0AA88C754_9BURK</name>
<feature type="domain" description="Phage tail collar" evidence="1">
    <location>
        <begin position="6"/>
        <end position="63"/>
    </location>
</feature>
<comment type="caution">
    <text evidence="2">The sequence shown here is derived from an EMBL/GenBank/DDBJ whole genome shotgun (WGS) entry which is preliminary data.</text>
</comment>
<evidence type="ECO:0000259" key="1">
    <source>
        <dbReference type="Pfam" id="PF07484"/>
    </source>
</evidence>
<gene>
    <name evidence="2" type="ORF">GCM10007388_07690</name>
</gene>
<dbReference type="Proteomes" id="UP000619512">
    <property type="component" value="Unassembled WGS sequence"/>
</dbReference>
<organism evidence="2 3">
    <name type="scientific">Pseudoduganella plicata</name>
    <dbReference type="NCBI Taxonomy" id="321984"/>
    <lineage>
        <taxon>Bacteria</taxon>
        <taxon>Pseudomonadati</taxon>
        <taxon>Pseudomonadota</taxon>
        <taxon>Betaproteobacteria</taxon>
        <taxon>Burkholderiales</taxon>
        <taxon>Oxalobacteraceae</taxon>
        <taxon>Telluria group</taxon>
        <taxon>Pseudoduganella</taxon>
    </lineage>
</organism>
<dbReference type="AlphaFoldDB" id="A0AA88C754"/>
<dbReference type="Pfam" id="PF07484">
    <property type="entry name" value="Collar"/>
    <property type="match status" value="1"/>
</dbReference>
<reference evidence="2" key="2">
    <citation type="submission" date="2022-12" db="EMBL/GenBank/DDBJ databases">
        <authorList>
            <person name="Sun Q."/>
            <person name="Kim S."/>
        </authorList>
    </citation>
    <scope>NUCLEOTIDE SEQUENCE</scope>
    <source>
        <strain evidence="2">KCTC 12344</strain>
    </source>
</reference>
<evidence type="ECO:0000313" key="3">
    <source>
        <dbReference type="Proteomes" id="UP000619512"/>
    </source>
</evidence>
<sequence length="217" mass="22194">METFIGHIMLWPAPYAPQGWAICDGSLLQIQQYAALYAVIGNRFPGGDGVRTFALPDLRNRFPMGSTQLGQPPETGGSTTSPVTVAGNADFTLTPANMPSHNHTASFKPGSGAAVSIAIPADNTGSSDNVPAAGLVLGKPAMGASAVKTYSGNNANTTLKPFDVTVPAGGGTVTTELSGDGKPVSVPVSLQGTASTLPPFITMNFIIALEGLFPPRP</sequence>
<dbReference type="RefSeq" id="WP_189568482.1">
    <property type="nucleotide sequence ID" value="NZ_JBHMDQ010000016.1"/>
</dbReference>
<reference evidence="2" key="1">
    <citation type="journal article" date="2014" name="Int. J. Syst. Evol. Microbiol.">
        <title>Complete genome sequence of Corynebacterium casei LMG S-19264T (=DSM 44701T), isolated from a smear-ripened cheese.</title>
        <authorList>
            <consortium name="US DOE Joint Genome Institute (JGI-PGF)"/>
            <person name="Walter F."/>
            <person name="Albersmeier A."/>
            <person name="Kalinowski J."/>
            <person name="Ruckert C."/>
        </authorList>
    </citation>
    <scope>NUCLEOTIDE SEQUENCE</scope>
    <source>
        <strain evidence="2">KCTC 12344</strain>
    </source>
</reference>
<dbReference type="EMBL" id="BMWW01000001">
    <property type="protein sequence ID" value="GGY77361.1"/>
    <property type="molecule type" value="Genomic_DNA"/>
</dbReference>